<evidence type="ECO:0000256" key="3">
    <source>
        <dbReference type="ARBA" id="ARBA00022679"/>
    </source>
</evidence>
<evidence type="ECO:0000256" key="2">
    <source>
        <dbReference type="ARBA" id="ARBA00022642"/>
    </source>
</evidence>
<dbReference type="PANTHER" id="PTHR31285">
    <property type="entry name" value="NICOTINAMIDE MONONUCLEOTIDE ADENYLYLTRANSFERASE"/>
    <property type="match status" value="1"/>
</dbReference>
<evidence type="ECO:0000256" key="4">
    <source>
        <dbReference type="ARBA" id="ARBA00022695"/>
    </source>
</evidence>
<dbReference type="InterPro" id="IPR014729">
    <property type="entry name" value="Rossmann-like_a/b/a_fold"/>
</dbReference>
<dbReference type="Proteomes" id="UP001590951">
    <property type="component" value="Unassembled WGS sequence"/>
</dbReference>
<evidence type="ECO:0000256" key="5">
    <source>
        <dbReference type="ARBA" id="ARBA00022741"/>
    </source>
</evidence>
<dbReference type="Gene3D" id="3.40.50.620">
    <property type="entry name" value="HUPs"/>
    <property type="match status" value="1"/>
</dbReference>
<organism evidence="10 11">
    <name type="scientific">Lepraria finkii</name>
    <dbReference type="NCBI Taxonomy" id="1340010"/>
    <lineage>
        <taxon>Eukaryota</taxon>
        <taxon>Fungi</taxon>
        <taxon>Dikarya</taxon>
        <taxon>Ascomycota</taxon>
        <taxon>Pezizomycotina</taxon>
        <taxon>Lecanoromycetes</taxon>
        <taxon>OSLEUM clade</taxon>
        <taxon>Lecanoromycetidae</taxon>
        <taxon>Lecanorales</taxon>
        <taxon>Lecanorineae</taxon>
        <taxon>Stereocaulaceae</taxon>
        <taxon>Lepraria</taxon>
    </lineage>
</organism>
<keyword evidence="4" id="KW-0548">Nucleotidyltransferase</keyword>
<comment type="caution">
    <text evidence="10">The sequence shown here is derived from an EMBL/GenBank/DDBJ whole genome shotgun (WGS) entry which is preliminary data.</text>
</comment>
<evidence type="ECO:0008006" key="12">
    <source>
        <dbReference type="Google" id="ProtNLM"/>
    </source>
</evidence>
<evidence type="ECO:0000256" key="1">
    <source>
        <dbReference type="ARBA" id="ARBA00004790"/>
    </source>
</evidence>
<comment type="pathway">
    <text evidence="1">Cofactor biosynthesis; NAD(+) biosynthesis.</text>
</comment>
<name>A0ABR4BEW0_9LECA</name>
<evidence type="ECO:0000313" key="10">
    <source>
        <dbReference type="EMBL" id="KAL2055551.1"/>
    </source>
</evidence>
<evidence type="ECO:0000313" key="11">
    <source>
        <dbReference type="Proteomes" id="UP001590951"/>
    </source>
</evidence>
<feature type="region of interest" description="Disordered" evidence="9">
    <location>
        <begin position="1"/>
        <end position="22"/>
    </location>
</feature>
<gene>
    <name evidence="10" type="ORF">ABVK25_004359</name>
</gene>
<keyword evidence="11" id="KW-1185">Reference proteome</keyword>
<comment type="catalytic activity">
    <reaction evidence="8">
        <text>beta-nicotinamide D-ribonucleotide + ATP + H(+) = diphosphate + NAD(+)</text>
        <dbReference type="Rhea" id="RHEA:21360"/>
        <dbReference type="ChEBI" id="CHEBI:14649"/>
        <dbReference type="ChEBI" id="CHEBI:15378"/>
        <dbReference type="ChEBI" id="CHEBI:30616"/>
        <dbReference type="ChEBI" id="CHEBI:33019"/>
        <dbReference type="ChEBI" id="CHEBI:57540"/>
        <dbReference type="EC" id="2.7.7.1"/>
    </reaction>
</comment>
<keyword evidence="7" id="KW-0520">NAD</keyword>
<keyword evidence="2" id="KW-0662">Pyridine nucleotide biosynthesis</keyword>
<evidence type="ECO:0000256" key="6">
    <source>
        <dbReference type="ARBA" id="ARBA00022840"/>
    </source>
</evidence>
<sequence>MTPTTTRQTMPTPPHSSDSMRSLPTLQHSLRAFASSPRTFQILCSLPHPLPTLQTPLKTLYILDSSFNPPTCAHLHICTSALLNDKPSAVPKRLLLLLATQNADKAPKPAAFEQRLAMMSYFAEELVKEVSGSEEGMHDDGDVIVDVGVTKEARFIDKARVLEEQEEYSHQGPVEQVHLTGYDTLIRLLDTKYYPPDHTLKPLEELFEKHRVRVTRRTDDAWGRRDEQDGYVRKIADGQTEAEGGKKEWAERIELVEGRKEGEEIISSTKVREAAKGRDEQALKKLVADGVANWILQERLYLEED</sequence>
<reference evidence="10 11" key="1">
    <citation type="submission" date="2024-09" db="EMBL/GenBank/DDBJ databases">
        <title>Rethinking Asexuality: The Enigmatic Case of Functional Sexual Genes in Lepraria (Stereocaulaceae).</title>
        <authorList>
            <person name="Doellman M."/>
            <person name="Sun Y."/>
            <person name="Barcenas-Pena A."/>
            <person name="Lumbsch H.T."/>
            <person name="Grewe F."/>
        </authorList>
    </citation>
    <scope>NUCLEOTIDE SEQUENCE [LARGE SCALE GENOMIC DNA]</scope>
    <source>
        <strain evidence="10 11">Grewe 0041</strain>
    </source>
</reference>
<accession>A0ABR4BEW0</accession>
<protein>
    <recommendedName>
        <fullName evidence="12">Nicotinamide-nucleotide adenylyltransferase</fullName>
    </recommendedName>
</protein>
<evidence type="ECO:0000256" key="7">
    <source>
        <dbReference type="ARBA" id="ARBA00023027"/>
    </source>
</evidence>
<keyword evidence="6" id="KW-0067">ATP-binding</keyword>
<feature type="compositionally biased region" description="Low complexity" evidence="9">
    <location>
        <begin position="1"/>
        <end position="10"/>
    </location>
</feature>
<dbReference type="InterPro" id="IPR005248">
    <property type="entry name" value="NadD/NMNAT"/>
</dbReference>
<keyword evidence="3" id="KW-0808">Transferase</keyword>
<evidence type="ECO:0000256" key="9">
    <source>
        <dbReference type="SAM" id="MobiDB-lite"/>
    </source>
</evidence>
<keyword evidence="5" id="KW-0547">Nucleotide-binding</keyword>
<dbReference type="SUPFAM" id="SSF52374">
    <property type="entry name" value="Nucleotidylyl transferase"/>
    <property type="match status" value="1"/>
</dbReference>
<dbReference type="CDD" id="cd02165">
    <property type="entry name" value="NMNAT"/>
    <property type="match status" value="1"/>
</dbReference>
<proteinExistence type="predicted"/>
<evidence type="ECO:0000256" key="8">
    <source>
        <dbReference type="ARBA" id="ARBA00049001"/>
    </source>
</evidence>
<dbReference type="EMBL" id="JBHFEH010000011">
    <property type="protein sequence ID" value="KAL2055551.1"/>
    <property type="molecule type" value="Genomic_DNA"/>
</dbReference>
<dbReference type="PANTHER" id="PTHR31285:SF0">
    <property type="entry name" value="NICOTINAMIDE MONONUCLEOTIDE ADENYLYLTRANSFERASE"/>
    <property type="match status" value="1"/>
</dbReference>